<feature type="transmembrane region" description="Helical" evidence="8">
    <location>
        <begin position="289"/>
        <end position="310"/>
    </location>
</feature>
<evidence type="ECO:0000256" key="6">
    <source>
        <dbReference type="ARBA" id="ARBA00023136"/>
    </source>
</evidence>
<feature type="transmembrane region" description="Helical" evidence="8">
    <location>
        <begin position="121"/>
        <end position="139"/>
    </location>
</feature>
<feature type="transmembrane region" description="Helical" evidence="8">
    <location>
        <begin position="42"/>
        <end position="60"/>
    </location>
</feature>
<feature type="transmembrane region" description="Helical" evidence="8">
    <location>
        <begin position="331"/>
        <end position="358"/>
    </location>
</feature>
<dbReference type="RefSeq" id="WP_062253153.1">
    <property type="nucleotide sequence ID" value="NZ_CP014229.1"/>
</dbReference>
<feature type="transmembrane region" description="Helical" evidence="8">
    <location>
        <begin position="539"/>
        <end position="562"/>
    </location>
</feature>
<evidence type="ECO:0000313" key="12">
    <source>
        <dbReference type="Proteomes" id="UP000069241"/>
    </source>
</evidence>
<gene>
    <name evidence="11" type="ORF">AXF13_10580</name>
</gene>
<evidence type="ECO:0000256" key="5">
    <source>
        <dbReference type="ARBA" id="ARBA00023002"/>
    </source>
</evidence>
<comment type="subcellular location">
    <subcellularLocation>
        <location evidence="1">Cell membrane</location>
        <topology evidence="1">Multi-pass membrane protein</topology>
    </subcellularLocation>
    <subcellularLocation>
        <location evidence="7">Membrane</location>
        <topology evidence="7">Multi-pass membrane protein</topology>
    </subcellularLocation>
</comment>
<dbReference type="GO" id="GO:0016491">
    <property type="term" value="F:oxidoreductase activity"/>
    <property type="evidence" value="ECO:0007669"/>
    <property type="project" value="UniProtKB-KW"/>
</dbReference>
<evidence type="ECO:0000256" key="1">
    <source>
        <dbReference type="ARBA" id="ARBA00004651"/>
    </source>
</evidence>
<keyword evidence="9" id="KW-0732">Signal</keyword>
<dbReference type="EMBL" id="CP014229">
    <property type="protein sequence ID" value="AMD90528.1"/>
    <property type="molecule type" value="Genomic_DNA"/>
</dbReference>
<keyword evidence="5" id="KW-0560">Oxidoreductase</keyword>
<feature type="transmembrane region" description="Helical" evidence="8">
    <location>
        <begin position="145"/>
        <end position="164"/>
    </location>
</feature>
<organism evidence="11 12">
    <name type="scientific">Desulfovibrio fairfieldensis</name>
    <dbReference type="NCBI Taxonomy" id="44742"/>
    <lineage>
        <taxon>Bacteria</taxon>
        <taxon>Pseudomonadati</taxon>
        <taxon>Thermodesulfobacteriota</taxon>
        <taxon>Desulfovibrionia</taxon>
        <taxon>Desulfovibrionales</taxon>
        <taxon>Desulfovibrionaceae</taxon>
        <taxon>Desulfovibrio</taxon>
    </lineage>
</organism>
<dbReference type="GO" id="GO:0005886">
    <property type="term" value="C:plasma membrane"/>
    <property type="evidence" value="ECO:0007669"/>
    <property type="project" value="UniProtKB-SubCell"/>
</dbReference>
<dbReference type="STRING" id="44742.AXF13_10580"/>
<dbReference type="GO" id="GO:0042773">
    <property type="term" value="P:ATP synthesis coupled electron transport"/>
    <property type="evidence" value="ECO:0007669"/>
    <property type="project" value="InterPro"/>
</dbReference>
<feature type="transmembrane region" description="Helical" evidence="8">
    <location>
        <begin position="91"/>
        <end position="109"/>
    </location>
</feature>
<evidence type="ECO:0000256" key="3">
    <source>
        <dbReference type="ARBA" id="ARBA00022692"/>
    </source>
</evidence>
<dbReference type="Proteomes" id="UP000069241">
    <property type="component" value="Chromosome"/>
</dbReference>
<proteinExistence type="predicted"/>
<accession>A0A109W4K0</accession>
<dbReference type="InterPro" id="IPR003918">
    <property type="entry name" value="NADH_UbQ_OxRdtase"/>
</dbReference>
<dbReference type="Pfam" id="PF00361">
    <property type="entry name" value="Proton_antipo_M"/>
    <property type="match status" value="1"/>
</dbReference>
<feature type="transmembrane region" description="Helical" evidence="8">
    <location>
        <begin position="441"/>
        <end position="463"/>
    </location>
</feature>
<dbReference type="KEGG" id="dfi:AXF13_10580"/>
<evidence type="ECO:0000256" key="4">
    <source>
        <dbReference type="ARBA" id="ARBA00022989"/>
    </source>
</evidence>
<feature type="transmembrane region" description="Helical" evidence="8">
    <location>
        <begin position="176"/>
        <end position="197"/>
    </location>
</feature>
<dbReference type="PRINTS" id="PR01437">
    <property type="entry name" value="NUOXDRDTASE4"/>
</dbReference>
<feature type="transmembrane region" description="Helical" evidence="8">
    <location>
        <begin position="260"/>
        <end position="283"/>
    </location>
</feature>
<dbReference type="GO" id="GO:0008137">
    <property type="term" value="F:NADH dehydrogenase (ubiquinone) activity"/>
    <property type="evidence" value="ECO:0007669"/>
    <property type="project" value="InterPro"/>
</dbReference>
<feature type="domain" description="NADH:quinone oxidoreductase/Mrp antiporter transmembrane" evidence="10">
    <location>
        <begin position="141"/>
        <end position="425"/>
    </location>
</feature>
<dbReference type="PANTHER" id="PTHR42682:SF3">
    <property type="entry name" value="FORMATE HYDROGENLYASE SUBUNIT 3-RELATED"/>
    <property type="match status" value="1"/>
</dbReference>
<feature type="signal peptide" evidence="9">
    <location>
        <begin position="1"/>
        <end position="17"/>
    </location>
</feature>
<dbReference type="PANTHER" id="PTHR42682">
    <property type="entry name" value="HYDROGENASE-4 COMPONENT F"/>
    <property type="match status" value="1"/>
</dbReference>
<sequence length="689" mass="71474">MKLFLTALLILAGTALATGLLAIAAALRPFGAAWGRAVNRFGSLGAALGCLIGLCALAVGPWEAVDSLSTALPWGLPVGACVLGLDSLSRLFLLPVFGLGLVCALSGGLSLRQVSPRMHNLGAHWFFYLLLLLGMALVMSARDAVLFLLAWEIMSLAPFFLIDFNDGDSKVRDASWVYLVAAHLGAVALIAFFGLLWQSSGVTALDALRDGAALRAAGPGVMTALFLLAVLGFGAKAGLAPLHVWLPEAHPAAPSHVSALLSGAMINAGLYGLIRSLGILAAPGAAPEWWGWCLLLLGLGTGLMGILKALAQSNLKRLLAYSSVENMGLMFMGVGAGLIGQASGNAWIALLGFAGALLHMLNHAGFKGLLFLCAGEVLHATGTVRMELLGGLQKRLPLLGAAFALGAAAIACLPPLSGFAGEFVLALSMLDGPSLPGVERQMGLLLALTGLALISGLAAALYAKAYGMTFLGEARTGFADNAHAVSWRTLWPLSLPALACVAGGLLAPSFFGLAAQTALHAVPPPQGLIPGALEVQAQASGSLGMVSMLGGGGLLLSLALLLGRKWLLRRRGAAAQMERTEQTWGCGFQAGSARIQYTDASFSEPLARIFAPAMGLKVRRPMIEGLFPGRAGLSVTAPDRLRSGLFTPLFEAVERLCNACKIIQHGKIHLYILYILATVVGLLIWGLGV</sequence>
<feature type="transmembrane region" description="Helical" evidence="8">
    <location>
        <begin position="495"/>
        <end position="519"/>
    </location>
</feature>
<protein>
    <submittedName>
        <fullName evidence="11">NADH dehydrogenase</fullName>
    </submittedName>
</protein>
<feature type="transmembrane region" description="Helical" evidence="8">
    <location>
        <begin position="668"/>
        <end position="688"/>
    </location>
</feature>
<keyword evidence="2" id="KW-1003">Cell membrane</keyword>
<reference evidence="12" key="1">
    <citation type="submission" date="2016-02" db="EMBL/GenBank/DDBJ databases">
        <authorList>
            <person name="Holder M.E."/>
            <person name="Ajami N.J."/>
            <person name="Petrosino J.F."/>
        </authorList>
    </citation>
    <scope>NUCLEOTIDE SEQUENCE [LARGE SCALE GENOMIC DNA]</scope>
    <source>
        <strain evidence="12">CCUG 45958</strain>
    </source>
</reference>
<feature type="chain" id="PRO_5007141302" evidence="9">
    <location>
        <begin position="18"/>
        <end position="689"/>
    </location>
</feature>
<dbReference type="AlphaFoldDB" id="A0A109W4K0"/>
<dbReference type="InterPro" id="IPR052175">
    <property type="entry name" value="ComplexI-like_HydComp"/>
</dbReference>
<evidence type="ECO:0000313" key="11">
    <source>
        <dbReference type="EMBL" id="AMD90528.1"/>
    </source>
</evidence>
<keyword evidence="3 7" id="KW-0812">Transmembrane</keyword>
<evidence type="ECO:0000256" key="2">
    <source>
        <dbReference type="ARBA" id="ARBA00022475"/>
    </source>
</evidence>
<name>A0A109W4K0_9BACT</name>
<keyword evidence="4 8" id="KW-1133">Transmembrane helix</keyword>
<evidence type="ECO:0000259" key="10">
    <source>
        <dbReference type="Pfam" id="PF00361"/>
    </source>
</evidence>
<feature type="transmembrane region" description="Helical" evidence="8">
    <location>
        <begin position="396"/>
        <end position="421"/>
    </location>
</feature>
<feature type="transmembrane region" description="Helical" evidence="8">
    <location>
        <begin position="217"/>
        <end position="239"/>
    </location>
</feature>
<evidence type="ECO:0000256" key="7">
    <source>
        <dbReference type="RuleBase" id="RU000320"/>
    </source>
</evidence>
<evidence type="ECO:0000256" key="9">
    <source>
        <dbReference type="SAM" id="SignalP"/>
    </source>
</evidence>
<evidence type="ECO:0000256" key="8">
    <source>
        <dbReference type="SAM" id="Phobius"/>
    </source>
</evidence>
<keyword evidence="12" id="KW-1185">Reference proteome</keyword>
<dbReference type="InterPro" id="IPR001750">
    <property type="entry name" value="ND/Mrp_TM"/>
</dbReference>
<keyword evidence="6 8" id="KW-0472">Membrane</keyword>